<comment type="caution">
    <text evidence="1">The sequence shown here is derived from an EMBL/GenBank/DDBJ whole genome shotgun (WGS) entry which is preliminary data.</text>
</comment>
<sequence>MSGPRIYAAGPIAGQSYKGATDWYDVLRAGIPEAEIIVPMRGKGWAKRIKKFKARDYKEDFRLNDLNAAVSSDNGIFSRDMWDVKRADLVFANLTGADEAEKVSIGTVCEIIAAQLFGNLSVVVAKKHGMHDHPFIRQAAWVYVYDFDDGIAAARIALNLPEEVE</sequence>
<dbReference type="Gene3D" id="3.40.50.450">
    <property type="match status" value="1"/>
</dbReference>
<protein>
    <recommendedName>
        <fullName evidence="2">Nucleoside 2-deoxyribosyltransferase</fullName>
    </recommendedName>
</protein>
<accession>A0A0F9P8N1</accession>
<dbReference type="EMBL" id="LAZR01005754">
    <property type="protein sequence ID" value="KKM97370.1"/>
    <property type="molecule type" value="Genomic_DNA"/>
</dbReference>
<gene>
    <name evidence="1" type="ORF">LCGC14_1168650</name>
</gene>
<dbReference type="AlphaFoldDB" id="A0A0F9P8N1"/>
<evidence type="ECO:0008006" key="2">
    <source>
        <dbReference type="Google" id="ProtNLM"/>
    </source>
</evidence>
<reference evidence="1" key="1">
    <citation type="journal article" date="2015" name="Nature">
        <title>Complex archaea that bridge the gap between prokaryotes and eukaryotes.</title>
        <authorList>
            <person name="Spang A."/>
            <person name="Saw J.H."/>
            <person name="Jorgensen S.L."/>
            <person name="Zaremba-Niedzwiedzka K."/>
            <person name="Martijn J."/>
            <person name="Lind A.E."/>
            <person name="van Eijk R."/>
            <person name="Schleper C."/>
            <person name="Guy L."/>
            <person name="Ettema T.J."/>
        </authorList>
    </citation>
    <scope>NUCLEOTIDE SEQUENCE</scope>
</reference>
<organism evidence="1">
    <name type="scientific">marine sediment metagenome</name>
    <dbReference type="NCBI Taxonomy" id="412755"/>
    <lineage>
        <taxon>unclassified sequences</taxon>
        <taxon>metagenomes</taxon>
        <taxon>ecological metagenomes</taxon>
    </lineage>
</organism>
<proteinExistence type="predicted"/>
<evidence type="ECO:0000313" key="1">
    <source>
        <dbReference type="EMBL" id="KKM97370.1"/>
    </source>
</evidence>
<name>A0A0F9P8N1_9ZZZZ</name>